<dbReference type="AlphaFoldDB" id="A0A557R0T4"/>
<protein>
    <submittedName>
        <fullName evidence="2">Transglutaminase family protein</fullName>
    </submittedName>
</protein>
<dbReference type="InterPro" id="IPR013589">
    <property type="entry name" value="Bac_transglu_N"/>
</dbReference>
<gene>
    <name evidence="2" type="ORF">FHP91_03430</name>
</gene>
<dbReference type="Pfam" id="PF08379">
    <property type="entry name" value="Bact_transglu_N"/>
    <property type="match status" value="1"/>
</dbReference>
<accession>A0A557R0T4</accession>
<dbReference type="Pfam" id="PF01841">
    <property type="entry name" value="Transglut_core"/>
    <property type="match status" value="1"/>
</dbReference>
<dbReference type="PANTHER" id="PTHR33490:SF1">
    <property type="entry name" value="SLL1233 PROTEIN"/>
    <property type="match status" value="1"/>
</dbReference>
<evidence type="ECO:0000313" key="3">
    <source>
        <dbReference type="Proteomes" id="UP000319502"/>
    </source>
</evidence>
<dbReference type="InterPro" id="IPR038765">
    <property type="entry name" value="Papain-like_cys_pep_sf"/>
</dbReference>
<evidence type="ECO:0000313" key="2">
    <source>
        <dbReference type="EMBL" id="TVO58726.1"/>
    </source>
</evidence>
<feature type="domain" description="Transglutaminase-like" evidence="1">
    <location>
        <begin position="175"/>
        <end position="263"/>
    </location>
</feature>
<reference evidence="2 3" key="1">
    <citation type="submission" date="2019-07" db="EMBL/GenBank/DDBJ databases">
        <title>The pathways for chlorine oxyanion respiration interact through the shared metabolite chlorate.</title>
        <authorList>
            <person name="Barnum T.P."/>
            <person name="Cheng Y."/>
            <person name="Hill K.A."/>
            <person name="Lucas L.N."/>
            <person name="Carlson H.K."/>
            <person name="Coates J.D."/>
        </authorList>
    </citation>
    <scope>NUCLEOTIDE SEQUENCE [LARGE SCALE GENOMIC DNA]</scope>
    <source>
        <strain evidence="2 3">SFB-3</strain>
    </source>
</reference>
<name>A0A557R0T4_9RHOO</name>
<dbReference type="PANTHER" id="PTHR33490">
    <property type="entry name" value="BLR5614 PROTEIN-RELATED"/>
    <property type="match status" value="1"/>
</dbReference>
<dbReference type="OrthoDB" id="5438043at2"/>
<dbReference type="InterPro" id="IPR002931">
    <property type="entry name" value="Transglutaminase-like"/>
</dbReference>
<dbReference type="Proteomes" id="UP000319502">
    <property type="component" value="Unassembled WGS sequence"/>
</dbReference>
<dbReference type="SMART" id="SM00460">
    <property type="entry name" value="TGc"/>
    <property type="match status" value="1"/>
</dbReference>
<keyword evidence="3" id="KW-1185">Reference proteome</keyword>
<comment type="caution">
    <text evidence="2">The sequence shown here is derived from an EMBL/GenBank/DDBJ whole genome shotgun (WGS) entry which is preliminary data.</text>
</comment>
<dbReference type="SUPFAM" id="SSF54001">
    <property type="entry name" value="Cysteine proteinases"/>
    <property type="match status" value="1"/>
</dbReference>
<dbReference type="EMBL" id="VMNK01000003">
    <property type="protein sequence ID" value="TVO58726.1"/>
    <property type="molecule type" value="Genomic_DNA"/>
</dbReference>
<evidence type="ECO:0000259" key="1">
    <source>
        <dbReference type="SMART" id="SM00460"/>
    </source>
</evidence>
<dbReference type="RefSeq" id="WP_144308251.1">
    <property type="nucleotide sequence ID" value="NZ_VMNK01000003.1"/>
</dbReference>
<organism evidence="2 3">
    <name type="scientific">Denitromonas halophila</name>
    <dbReference type="NCBI Taxonomy" id="1629404"/>
    <lineage>
        <taxon>Bacteria</taxon>
        <taxon>Pseudomonadati</taxon>
        <taxon>Pseudomonadota</taxon>
        <taxon>Betaproteobacteria</taxon>
        <taxon>Rhodocyclales</taxon>
        <taxon>Zoogloeaceae</taxon>
        <taxon>Denitromonas</taxon>
    </lineage>
</organism>
<sequence>MSVILEVEHVTTYRYAKEVTFGTHRVAFHPRAAHDIRVLYADLTASPHCRQHWIHDVFSNSVAVVEPLVPADTLSFTARFAIEHLGVKNHELPVDPAAENYPFEYAPDDQLNLSGFLALQYPNDAAIVRDWVAGFMPQRGTIHTRDVLSNINQFIRADFSYAPRDAMGTQSPAQTLALRSGTCRDFALLMMEAARGLGMAARFVSGYIYDPALDDESANGLEVVGQGVQSLDVGGGTLGSGATHAWLHVYLPGAGWVPFDPTNTLFGGTDLIRVAFTRTPEQAAPVSGGWTGDPSDYLGMEVSVNVRRRLPAITGAPTPG</sequence>
<dbReference type="Gene3D" id="3.10.620.30">
    <property type="match status" value="1"/>
</dbReference>
<proteinExistence type="predicted"/>